<keyword evidence="4" id="KW-0378">Hydrolase</keyword>
<dbReference type="GO" id="GO:0004427">
    <property type="term" value="F:inorganic diphosphate phosphatase activity"/>
    <property type="evidence" value="ECO:0007669"/>
    <property type="project" value="UniProtKB-EC"/>
</dbReference>
<dbReference type="InterPro" id="IPR008162">
    <property type="entry name" value="Pyrophosphatase"/>
</dbReference>
<evidence type="ECO:0000313" key="7">
    <source>
        <dbReference type="EMBL" id="RYU91862.1"/>
    </source>
</evidence>
<evidence type="ECO:0000256" key="2">
    <source>
        <dbReference type="ARBA" id="ARBA00012146"/>
    </source>
</evidence>
<comment type="caution">
    <text evidence="7">The sequence shown here is derived from an EMBL/GenBank/DDBJ whole genome shotgun (WGS) entry which is preliminary data.</text>
</comment>
<evidence type="ECO:0000313" key="8">
    <source>
        <dbReference type="Proteomes" id="UP000293331"/>
    </source>
</evidence>
<dbReference type="AlphaFoldDB" id="A0A4Q5LQY0"/>
<keyword evidence="8" id="KW-1185">Reference proteome</keyword>
<dbReference type="GO" id="GO:0005737">
    <property type="term" value="C:cytoplasm"/>
    <property type="evidence" value="ECO:0007669"/>
    <property type="project" value="InterPro"/>
</dbReference>
<dbReference type="SUPFAM" id="SSF50324">
    <property type="entry name" value="Inorganic pyrophosphatase"/>
    <property type="match status" value="1"/>
</dbReference>
<dbReference type="PANTHER" id="PTHR10286">
    <property type="entry name" value="INORGANIC PYROPHOSPHATASE"/>
    <property type="match status" value="1"/>
</dbReference>
<name>A0A4Q5LQY0_9SPHI</name>
<dbReference type="Proteomes" id="UP000293331">
    <property type="component" value="Unassembled WGS sequence"/>
</dbReference>
<dbReference type="EMBL" id="SEWG01000001">
    <property type="protein sequence ID" value="RYU91862.1"/>
    <property type="molecule type" value="Genomic_DNA"/>
</dbReference>
<dbReference type="GO" id="GO:0000287">
    <property type="term" value="F:magnesium ion binding"/>
    <property type="evidence" value="ECO:0007669"/>
    <property type="project" value="InterPro"/>
</dbReference>
<reference evidence="7 8" key="1">
    <citation type="submission" date="2019-02" db="EMBL/GenBank/DDBJ databases">
        <title>Bacterial novel species Mucilaginibacter sp. 17JY9-4 isolated from soil.</title>
        <authorList>
            <person name="Jung H.-Y."/>
        </authorList>
    </citation>
    <scope>NUCLEOTIDE SEQUENCE [LARGE SCALE GENOMIC DNA]</scope>
    <source>
        <strain evidence="7 8">17JY9-4</strain>
    </source>
</reference>
<keyword evidence="5" id="KW-0460">Magnesium</keyword>
<evidence type="ECO:0000256" key="4">
    <source>
        <dbReference type="ARBA" id="ARBA00022801"/>
    </source>
</evidence>
<evidence type="ECO:0000256" key="5">
    <source>
        <dbReference type="ARBA" id="ARBA00022842"/>
    </source>
</evidence>
<dbReference type="EMBL" id="SEWG01000009">
    <property type="protein sequence ID" value="RYU86483.1"/>
    <property type="molecule type" value="Genomic_DNA"/>
</dbReference>
<keyword evidence="3" id="KW-0479">Metal-binding</keyword>
<dbReference type="PROSITE" id="PS00387">
    <property type="entry name" value="PPASE"/>
    <property type="match status" value="1"/>
</dbReference>
<dbReference type="GO" id="GO:0006796">
    <property type="term" value="P:phosphate-containing compound metabolic process"/>
    <property type="evidence" value="ECO:0007669"/>
    <property type="project" value="InterPro"/>
</dbReference>
<dbReference type="InterPro" id="IPR036649">
    <property type="entry name" value="Pyrophosphatase_sf"/>
</dbReference>
<dbReference type="OrthoDB" id="5187599at2"/>
<evidence type="ECO:0000313" key="6">
    <source>
        <dbReference type="EMBL" id="RYU86483.1"/>
    </source>
</evidence>
<dbReference type="Pfam" id="PF00719">
    <property type="entry name" value="Pyrophosphatase"/>
    <property type="match status" value="1"/>
</dbReference>
<comment type="cofactor">
    <cofactor evidence="1">
        <name>Mg(2+)</name>
        <dbReference type="ChEBI" id="CHEBI:18420"/>
    </cofactor>
</comment>
<dbReference type="EC" id="3.6.1.1" evidence="2"/>
<evidence type="ECO:0000256" key="3">
    <source>
        <dbReference type="ARBA" id="ARBA00022723"/>
    </source>
</evidence>
<gene>
    <name evidence="7" type="ORF">EWM62_00005</name>
    <name evidence="6" type="ORF">EWM62_17660</name>
</gene>
<evidence type="ECO:0000256" key="1">
    <source>
        <dbReference type="ARBA" id="ARBA00001946"/>
    </source>
</evidence>
<sequence>MIQKRNPTNPTNPLNPGSNTIIRPVVNKLMEPITIIVETPKGSGHKYDYEPKLKAFKLNKVLPAGMVFPFDFGFIPDTKGGDGDPLDVVVISEIATFSGCCIDCRIIGAIKVNQTERDGSTMRNDRFLAVPTVSQLFSEVNTMLQLPEAIINQLESFFKNYNEQAGKKFEVIERVEAEEAYRMIKD</sequence>
<protein>
    <recommendedName>
        <fullName evidence="2">inorganic diphosphatase</fullName>
        <ecNumber evidence="2">3.6.1.1</ecNumber>
    </recommendedName>
</protein>
<organism evidence="7 8">
    <name type="scientific">Mucilaginibacter terrigena</name>
    <dbReference type="NCBI Taxonomy" id="2492395"/>
    <lineage>
        <taxon>Bacteria</taxon>
        <taxon>Pseudomonadati</taxon>
        <taxon>Bacteroidota</taxon>
        <taxon>Sphingobacteriia</taxon>
        <taxon>Sphingobacteriales</taxon>
        <taxon>Sphingobacteriaceae</taxon>
        <taxon>Mucilaginibacter</taxon>
    </lineage>
</organism>
<proteinExistence type="predicted"/>
<accession>A0A4Q5LQY0</accession>
<dbReference type="Gene3D" id="3.90.80.10">
    <property type="entry name" value="Inorganic pyrophosphatase"/>
    <property type="match status" value="1"/>
</dbReference>